<organism evidence="1 2">
    <name type="scientific">Nibribacter ruber</name>
    <dbReference type="NCBI Taxonomy" id="2698458"/>
    <lineage>
        <taxon>Bacteria</taxon>
        <taxon>Pseudomonadati</taxon>
        <taxon>Bacteroidota</taxon>
        <taxon>Cytophagia</taxon>
        <taxon>Cytophagales</taxon>
        <taxon>Hymenobacteraceae</taxon>
        <taxon>Nibribacter</taxon>
    </lineage>
</organism>
<dbReference type="Proteomes" id="UP000464214">
    <property type="component" value="Chromosome"/>
</dbReference>
<dbReference type="KEGG" id="nib:GU926_11460"/>
<protein>
    <recommendedName>
        <fullName evidence="3">STAS/SEC14 domain-containing protein</fullName>
    </recommendedName>
</protein>
<dbReference type="AlphaFoldDB" id="A0A6P1P1X8"/>
<evidence type="ECO:0000313" key="2">
    <source>
        <dbReference type="Proteomes" id="UP000464214"/>
    </source>
</evidence>
<name>A0A6P1P1X8_9BACT</name>
<evidence type="ECO:0008006" key="3">
    <source>
        <dbReference type="Google" id="ProtNLM"/>
    </source>
</evidence>
<evidence type="ECO:0000313" key="1">
    <source>
        <dbReference type="EMBL" id="QHL88012.1"/>
    </source>
</evidence>
<keyword evidence="2" id="KW-1185">Reference proteome</keyword>
<accession>A0A6P1P1X8</accession>
<sequence>MLAQEQSTVLQFGQASLRLVYDAQNGWIYGDWIGVHSLNTIQKGMNTLLEWIEQTGATKYLSDNTNIVGGWNTANEWLADVWTPKAAEVGMKHVAHVLAPGIFGQMSMESLEPQINSLINIQMFDALADAQHWLSEQ</sequence>
<dbReference type="RefSeq" id="WP_160691965.1">
    <property type="nucleotide sequence ID" value="NZ_CP047897.1"/>
</dbReference>
<gene>
    <name evidence="1" type="ORF">GU926_11460</name>
</gene>
<proteinExistence type="predicted"/>
<dbReference type="EMBL" id="CP047897">
    <property type="protein sequence ID" value="QHL88012.1"/>
    <property type="molecule type" value="Genomic_DNA"/>
</dbReference>
<reference evidence="1 2" key="1">
    <citation type="submission" date="2020-01" db="EMBL/GenBank/DDBJ databases">
        <authorList>
            <person name="Kim M."/>
        </authorList>
    </citation>
    <scope>NUCLEOTIDE SEQUENCE [LARGE SCALE GENOMIC DNA]</scope>
    <source>
        <strain evidence="1 2">BT10</strain>
    </source>
</reference>